<dbReference type="GO" id="GO:0046872">
    <property type="term" value="F:metal ion binding"/>
    <property type="evidence" value="ECO:0007669"/>
    <property type="project" value="UniProtKB-KW"/>
</dbReference>
<keyword evidence="8" id="KW-0378">Hydrolase</keyword>
<dbReference type="RefSeq" id="WP_148568252.1">
    <property type="nucleotide sequence ID" value="NZ_RXYA01000016.1"/>
</dbReference>
<keyword evidence="5 10" id="KW-0031">Aminopeptidase</keyword>
<dbReference type="GO" id="GO:0004177">
    <property type="term" value="F:aminopeptidase activity"/>
    <property type="evidence" value="ECO:0007669"/>
    <property type="project" value="UniProtKB-KW"/>
</dbReference>
<comment type="cofactor">
    <cofactor evidence="2">
        <name>Mg(2+)</name>
        <dbReference type="ChEBI" id="CHEBI:18420"/>
    </cofactor>
</comment>
<evidence type="ECO:0000256" key="6">
    <source>
        <dbReference type="ARBA" id="ARBA00022670"/>
    </source>
</evidence>
<sequence>MNHIEKLQEYARLIVRTGANVQKKQYVVLSCGVENVSFGRMVVEEAYKVGAKDVIVFWNDVKTSRTRFDYAAMEVLEDIPEWRAESKNYYAREKAAFIAVTGSDPEAYLGVDSEKLKVSSRASDEAFKTYYKMMMNSEIQWCVAAVPEAKWAMKVFPELSEEAAMENLWDAIFASVRIGREDAVKAWARHNTFLNEKCRILNDHHFEKLHYKNSLGTDFTVGLQQDHIWEGGGEFTPEQVCFFANMPTEEIFTTPDCNFAEGTVVAAMPLSHQGNLIEKFSITFHKGKVSDFKAEKGYDILKMIIEMDEGSDRLGEVALVPYDSPISNTGILFYETLFDENAACHFALGECYPTTVKGGGNMSSEALKKVGANQSMTHVDFMIGTKDLEIIGNTKDGREICIFKNGNWA</sequence>
<evidence type="ECO:0000256" key="9">
    <source>
        <dbReference type="ARBA" id="ARBA00023049"/>
    </source>
</evidence>
<reference evidence="10" key="1">
    <citation type="submission" date="2019-10" db="EMBL/GenBank/DDBJ databases">
        <authorList>
            <person name="Ross D.E."/>
            <person name="Gulliver D."/>
        </authorList>
    </citation>
    <scope>NUCLEOTIDE SEQUENCE</scope>
    <source>
        <strain evidence="10">DER-2019</strain>
    </source>
</reference>
<dbReference type="GO" id="GO:0008237">
    <property type="term" value="F:metallopeptidase activity"/>
    <property type="evidence" value="ECO:0007669"/>
    <property type="project" value="UniProtKB-KW"/>
</dbReference>
<accession>A0A923HYK6</accession>
<comment type="caution">
    <text evidence="10">The sequence shown here is derived from an EMBL/GenBank/DDBJ whole genome shotgun (WGS) entry which is preliminary data.</text>
</comment>
<keyword evidence="7" id="KW-0479">Metal-binding</keyword>
<evidence type="ECO:0000256" key="4">
    <source>
        <dbReference type="ARBA" id="ARBA00008236"/>
    </source>
</evidence>
<organism evidence="10 11">
    <name type="scientific">Acetobacterium paludosum</name>
    <dbReference type="NCBI Taxonomy" id="52693"/>
    <lineage>
        <taxon>Bacteria</taxon>
        <taxon>Bacillati</taxon>
        <taxon>Bacillota</taxon>
        <taxon>Clostridia</taxon>
        <taxon>Eubacteriales</taxon>
        <taxon>Eubacteriaceae</taxon>
        <taxon>Acetobacterium</taxon>
    </lineage>
</organism>
<dbReference type="AlphaFoldDB" id="A0A923HYK6"/>
<evidence type="ECO:0000256" key="3">
    <source>
        <dbReference type="ARBA" id="ARBA00001947"/>
    </source>
</evidence>
<dbReference type="Proteomes" id="UP000616595">
    <property type="component" value="Unassembled WGS sequence"/>
</dbReference>
<keyword evidence="11" id="KW-1185">Reference proteome</keyword>
<comment type="cofactor">
    <cofactor evidence="1">
        <name>Co(2+)</name>
        <dbReference type="ChEBI" id="CHEBI:48828"/>
    </cofactor>
</comment>
<dbReference type="OrthoDB" id="9803993at2"/>
<dbReference type="PANTHER" id="PTHR34448">
    <property type="entry name" value="AMINOPEPTIDASE"/>
    <property type="match status" value="1"/>
</dbReference>
<dbReference type="InterPro" id="IPR035097">
    <property type="entry name" value="M29_N-terminal"/>
</dbReference>
<reference evidence="10" key="2">
    <citation type="submission" date="2020-10" db="EMBL/GenBank/DDBJ databases">
        <title>Comparative genomics of the Acetobacterium genus.</title>
        <authorList>
            <person name="Marshall C."/>
            <person name="May H."/>
            <person name="Norman S."/>
        </authorList>
    </citation>
    <scope>NUCLEOTIDE SEQUENCE</scope>
    <source>
        <strain evidence="10">DER-2019</strain>
    </source>
</reference>
<proteinExistence type="inferred from homology"/>
<evidence type="ECO:0000256" key="7">
    <source>
        <dbReference type="ARBA" id="ARBA00022723"/>
    </source>
</evidence>
<dbReference type="PRINTS" id="PR00919">
    <property type="entry name" value="THERMOPTASE"/>
</dbReference>
<name>A0A923HYK6_9FIRM</name>
<dbReference type="EMBL" id="WJBD01000014">
    <property type="protein sequence ID" value="MBC3888984.1"/>
    <property type="molecule type" value="Genomic_DNA"/>
</dbReference>
<dbReference type="Gene3D" id="3.40.1830.10">
    <property type="entry name" value="Thermophilic metalloprotease (M29)"/>
    <property type="match status" value="1"/>
</dbReference>
<dbReference type="InterPro" id="IPR000787">
    <property type="entry name" value="Peptidase_M29"/>
</dbReference>
<dbReference type="InterPro" id="IPR052170">
    <property type="entry name" value="M29_Exopeptidase"/>
</dbReference>
<evidence type="ECO:0000313" key="11">
    <source>
        <dbReference type="Proteomes" id="UP000616595"/>
    </source>
</evidence>
<dbReference type="Pfam" id="PF02073">
    <property type="entry name" value="Peptidase_M29"/>
    <property type="match status" value="1"/>
</dbReference>
<keyword evidence="6" id="KW-0645">Protease</keyword>
<evidence type="ECO:0000256" key="1">
    <source>
        <dbReference type="ARBA" id="ARBA00001941"/>
    </source>
</evidence>
<comment type="cofactor">
    <cofactor evidence="3">
        <name>Zn(2+)</name>
        <dbReference type="ChEBI" id="CHEBI:29105"/>
    </cofactor>
</comment>
<comment type="similarity">
    <text evidence="4">Belongs to the peptidase M29 family.</text>
</comment>
<dbReference type="SUPFAM" id="SSF144052">
    <property type="entry name" value="Thermophilic metalloprotease-like"/>
    <property type="match status" value="1"/>
</dbReference>
<evidence type="ECO:0000313" key="10">
    <source>
        <dbReference type="EMBL" id="MBC3888984.1"/>
    </source>
</evidence>
<keyword evidence="9" id="KW-0482">Metalloprotease</keyword>
<protein>
    <submittedName>
        <fullName evidence="10">Aminopeptidase</fullName>
    </submittedName>
</protein>
<evidence type="ECO:0000256" key="8">
    <source>
        <dbReference type="ARBA" id="ARBA00022801"/>
    </source>
</evidence>
<gene>
    <name evidence="10" type="ORF">GH810_11735</name>
</gene>
<dbReference type="GO" id="GO:0006508">
    <property type="term" value="P:proteolysis"/>
    <property type="evidence" value="ECO:0007669"/>
    <property type="project" value="UniProtKB-KW"/>
</dbReference>
<dbReference type="PANTHER" id="PTHR34448:SF3">
    <property type="entry name" value="AMINOPEPTIDASE AMPS"/>
    <property type="match status" value="1"/>
</dbReference>
<evidence type="ECO:0000256" key="2">
    <source>
        <dbReference type="ARBA" id="ARBA00001946"/>
    </source>
</evidence>
<evidence type="ECO:0000256" key="5">
    <source>
        <dbReference type="ARBA" id="ARBA00022438"/>
    </source>
</evidence>